<keyword evidence="10" id="KW-1185">Reference proteome</keyword>
<feature type="transmembrane region" description="Helical" evidence="7">
    <location>
        <begin position="90"/>
        <end position="108"/>
    </location>
</feature>
<dbReference type="InterPro" id="IPR003362">
    <property type="entry name" value="Bact_transf"/>
</dbReference>
<keyword evidence="4 7" id="KW-0812">Transmembrane</keyword>
<evidence type="ECO:0000313" key="10">
    <source>
        <dbReference type="Proteomes" id="UP000887023"/>
    </source>
</evidence>
<evidence type="ECO:0000256" key="4">
    <source>
        <dbReference type="ARBA" id="ARBA00022692"/>
    </source>
</evidence>
<keyword evidence="5 7" id="KW-1133">Transmembrane helix</keyword>
<dbReference type="EMBL" id="CP079105">
    <property type="protein sequence ID" value="QXQ12811.1"/>
    <property type="molecule type" value="Genomic_DNA"/>
</dbReference>
<evidence type="ECO:0000313" key="9">
    <source>
        <dbReference type="EMBL" id="QXQ12811.1"/>
    </source>
</evidence>
<accession>A0ABX8SAR4</accession>
<feature type="transmembrane region" description="Helical" evidence="7">
    <location>
        <begin position="155"/>
        <end position="174"/>
    </location>
</feature>
<reference evidence="9" key="1">
    <citation type="submission" date="2021-07" db="EMBL/GenBank/DDBJ databases">
        <title>Candidatus Kaistella beijingensis sp. nov. isolated from a municipal wastewater treatment plant is involved in sludge foaming.</title>
        <authorList>
            <person name="Song Y."/>
            <person name="Liu S.-J."/>
        </authorList>
    </citation>
    <scope>NUCLEOTIDE SEQUENCE</scope>
    <source>
        <strain evidence="9">DSM 43998</strain>
    </source>
</reference>
<keyword evidence="3 9" id="KW-0808">Transferase</keyword>
<evidence type="ECO:0000256" key="6">
    <source>
        <dbReference type="ARBA" id="ARBA00023136"/>
    </source>
</evidence>
<sequence length="524" mass="57408">MARRDQIAVFCSVDKSMVGFWTRGAAVTAVEAVAVESREITEFLPSVRARWQAQHRRRLIITDAVVVVAVVGAAQFLMFGVGVRLLEGTTLRYTAVSAVIVALWLTALTSFGTRSRRLIGSGAPEYRRVANATLVLFGALAIASSIFRAELARSYFMIALPFGVAGLVVGRWFWRRYALRKHSTGRFLSSVLVVGSHYAARATAIAFHREPSSGFRVVGVCTPAGPVDGPPKIEVDAETGASVPVVGTDRTVLDALDRTGADTVAITPTDDLGPGDIRKLAWDLDSIGVDLIVTPGVVDITGQRIQTRPVAGMPMLHIARPQHHRARSLAKTIFDYLFASMVLIMISPILVAAAVAVRMSGKGPIFYKSERIGMNGVPFPMIKFRSMVQDADAQVDELLEGNEGAGVLFKMRDDPRVTNVGKFLRRYSLDELPQFFNVIRGEMSVVGPRPALRREVDQYNGAVRRRMMVKPGLTGLWQVSGRSDLSWNETIRLDLSYIENWSMMQDLNIIKKTVSAVVGKDGAY</sequence>
<dbReference type="RefSeq" id="WP_157079688.1">
    <property type="nucleotide sequence ID" value="NZ_CP079105.1"/>
</dbReference>
<feature type="domain" description="Bacterial sugar transferase" evidence="8">
    <location>
        <begin position="331"/>
        <end position="518"/>
    </location>
</feature>
<evidence type="ECO:0000256" key="7">
    <source>
        <dbReference type="SAM" id="Phobius"/>
    </source>
</evidence>
<evidence type="ECO:0000256" key="1">
    <source>
        <dbReference type="ARBA" id="ARBA00004141"/>
    </source>
</evidence>
<keyword evidence="6 7" id="KW-0472">Membrane</keyword>
<evidence type="ECO:0000256" key="5">
    <source>
        <dbReference type="ARBA" id="ARBA00022989"/>
    </source>
</evidence>
<dbReference type="GO" id="GO:0016740">
    <property type="term" value="F:transferase activity"/>
    <property type="evidence" value="ECO:0007669"/>
    <property type="project" value="UniProtKB-KW"/>
</dbReference>
<feature type="transmembrane region" description="Helical" evidence="7">
    <location>
        <begin position="129"/>
        <end position="149"/>
    </location>
</feature>
<dbReference type="NCBIfam" id="TIGR03025">
    <property type="entry name" value="EPS_sugtrans"/>
    <property type="match status" value="1"/>
</dbReference>
<dbReference type="PANTHER" id="PTHR30576">
    <property type="entry name" value="COLANIC BIOSYNTHESIS UDP-GLUCOSE LIPID CARRIER TRANSFERASE"/>
    <property type="match status" value="1"/>
</dbReference>
<evidence type="ECO:0000256" key="3">
    <source>
        <dbReference type="ARBA" id="ARBA00022679"/>
    </source>
</evidence>
<protein>
    <submittedName>
        <fullName evidence="9">Sugar transferase</fullName>
    </submittedName>
</protein>
<dbReference type="InterPro" id="IPR017475">
    <property type="entry name" value="EPS_sugar_tfrase"/>
</dbReference>
<dbReference type="Pfam" id="PF02397">
    <property type="entry name" value="Bac_transf"/>
    <property type="match status" value="1"/>
</dbReference>
<evidence type="ECO:0000256" key="2">
    <source>
        <dbReference type="ARBA" id="ARBA00006464"/>
    </source>
</evidence>
<comment type="similarity">
    <text evidence="2">Belongs to the bacterial sugar transferase family.</text>
</comment>
<comment type="subcellular location">
    <subcellularLocation>
        <location evidence="1">Membrane</location>
        <topology evidence="1">Multi-pass membrane protein</topology>
    </subcellularLocation>
</comment>
<gene>
    <name evidence="9" type="ORF">KV203_12825</name>
</gene>
<feature type="transmembrane region" description="Helical" evidence="7">
    <location>
        <begin position="333"/>
        <end position="357"/>
    </location>
</feature>
<name>A0ABX8SAR4_9ACTN</name>
<dbReference type="Proteomes" id="UP000887023">
    <property type="component" value="Chromosome"/>
</dbReference>
<dbReference type="PANTHER" id="PTHR30576:SF10">
    <property type="entry name" value="SLL5057 PROTEIN"/>
    <property type="match status" value="1"/>
</dbReference>
<feature type="transmembrane region" description="Helical" evidence="7">
    <location>
        <begin position="59"/>
        <end position="78"/>
    </location>
</feature>
<evidence type="ECO:0000259" key="8">
    <source>
        <dbReference type="Pfam" id="PF02397"/>
    </source>
</evidence>
<organism evidence="9 10">
    <name type="scientific">Skermania pinensis</name>
    <dbReference type="NCBI Taxonomy" id="39122"/>
    <lineage>
        <taxon>Bacteria</taxon>
        <taxon>Bacillati</taxon>
        <taxon>Actinomycetota</taxon>
        <taxon>Actinomycetes</taxon>
        <taxon>Mycobacteriales</taxon>
        <taxon>Gordoniaceae</taxon>
        <taxon>Skermania</taxon>
    </lineage>
</organism>
<proteinExistence type="inferred from homology"/>